<reference evidence="6 7" key="1">
    <citation type="submission" date="2018-05" db="EMBL/GenBank/DDBJ databases">
        <title>Genomic Encyclopedia of Type Strains, Phase IV (KMG-IV): sequencing the most valuable type-strain genomes for metagenomic binning, comparative biology and taxonomic classification.</title>
        <authorList>
            <person name="Goeker M."/>
        </authorList>
    </citation>
    <scope>NUCLEOTIDE SEQUENCE [LARGE SCALE GENOMIC DNA]</scope>
    <source>
        <strain evidence="6 7">DSM 566</strain>
    </source>
</reference>
<accession>A0A318GW63</accession>
<dbReference type="AlphaFoldDB" id="A0A318GW63"/>
<evidence type="ECO:0000256" key="3">
    <source>
        <dbReference type="ARBA" id="ARBA00023235"/>
    </source>
</evidence>
<dbReference type="EMBL" id="QJJS01000017">
    <property type="protein sequence ID" value="PXW93861.1"/>
    <property type="molecule type" value="Genomic_DNA"/>
</dbReference>
<dbReference type="GO" id="GO:0005737">
    <property type="term" value="C:cytoplasm"/>
    <property type="evidence" value="ECO:0007669"/>
    <property type="project" value="TreeGrafter"/>
</dbReference>
<dbReference type="Proteomes" id="UP000247811">
    <property type="component" value="Unassembled WGS sequence"/>
</dbReference>
<dbReference type="InterPro" id="IPR014718">
    <property type="entry name" value="GH-type_carb-bd"/>
</dbReference>
<feature type="active site" evidence="5">
    <location>
        <position position="264"/>
    </location>
</feature>
<dbReference type="GO" id="GO:0047938">
    <property type="term" value="F:glucose-6-phosphate 1-epimerase activity"/>
    <property type="evidence" value="ECO:0007669"/>
    <property type="project" value="UniProtKB-UniRule"/>
</dbReference>
<proteinExistence type="inferred from homology"/>
<name>A0A318GW63_9BURK</name>
<dbReference type="GO" id="GO:0030246">
    <property type="term" value="F:carbohydrate binding"/>
    <property type="evidence" value="ECO:0007669"/>
    <property type="project" value="UniProtKB-UniRule"/>
</dbReference>
<evidence type="ECO:0000256" key="2">
    <source>
        <dbReference type="ARBA" id="ARBA00005866"/>
    </source>
</evidence>
<comment type="catalytic activity">
    <reaction evidence="1">
        <text>alpha-D-glucose 6-phosphate = beta-D-glucose 6-phosphate</text>
        <dbReference type="Rhea" id="RHEA:16249"/>
        <dbReference type="ChEBI" id="CHEBI:58225"/>
        <dbReference type="ChEBI" id="CHEBI:58247"/>
        <dbReference type="EC" id="5.1.3.15"/>
    </reaction>
</comment>
<dbReference type="CDD" id="cd09020">
    <property type="entry name" value="D-hex-6-P-epi_like"/>
    <property type="match status" value="1"/>
</dbReference>
<evidence type="ECO:0000256" key="5">
    <source>
        <dbReference type="PIRSR" id="PIRSR016020-1"/>
    </source>
</evidence>
<dbReference type="EC" id="5.1.3.15" evidence="4"/>
<feature type="active site" evidence="5">
    <location>
        <position position="163"/>
    </location>
</feature>
<dbReference type="PANTHER" id="PTHR11122">
    <property type="entry name" value="APOSPORY-ASSOCIATED PROTEIN C-RELATED"/>
    <property type="match status" value="1"/>
</dbReference>
<dbReference type="Pfam" id="PF01263">
    <property type="entry name" value="Aldose_epim"/>
    <property type="match status" value="1"/>
</dbReference>
<sequence>MSELQQPRALYPTGLIEFDGQPAVHLRAPGGAQATVLLHGGHVVSWIPAGGEEQLYLSPATAYGEGSAVRGGVPVIFPQFNNRGPLPKHGFARNRGWTLQQATVRGEHAFAVLRLVDDEASRALWPHPFELELTVSVDAGRLEMEMAVVNTGDTVMSFQAALHTYLATADVRRAQLEGLLDQNYHDAVLDQPRQQWIDVVSITQELDRIYWNAPPALTLREAGRRLSIRSSQFEDVVVWNPGPEKCAQLKDMPADGWLGMLCVEAAQIGVPVVLAPGQEWTGMQTLIAEN</sequence>
<dbReference type="SUPFAM" id="SSF74650">
    <property type="entry name" value="Galactose mutarotase-like"/>
    <property type="match status" value="1"/>
</dbReference>
<evidence type="ECO:0000256" key="1">
    <source>
        <dbReference type="ARBA" id="ARBA00001096"/>
    </source>
</evidence>
<protein>
    <recommendedName>
        <fullName evidence="4">Putative glucose-6-phosphate 1-epimerase</fullName>
        <ecNumber evidence="4">5.1.3.15</ecNumber>
    </recommendedName>
</protein>
<keyword evidence="7" id="KW-1185">Reference proteome</keyword>
<evidence type="ECO:0000313" key="6">
    <source>
        <dbReference type="EMBL" id="PXW93861.1"/>
    </source>
</evidence>
<evidence type="ECO:0000256" key="4">
    <source>
        <dbReference type="PIRNR" id="PIRNR016020"/>
    </source>
</evidence>
<keyword evidence="3 4" id="KW-0413">Isomerase</keyword>
<dbReference type="InterPro" id="IPR011013">
    <property type="entry name" value="Gal_mutarotase_sf_dom"/>
</dbReference>
<dbReference type="GO" id="GO:0005975">
    <property type="term" value="P:carbohydrate metabolic process"/>
    <property type="evidence" value="ECO:0007669"/>
    <property type="project" value="InterPro"/>
</dbReference>
<dbReference type="InterPro" id="IPR025532">
    <property type="entry name" value="G6P_1-epimerase"/>
</dbReference>
<comment type="similarity">
    <text evidence="2 4">Belongs to the glucose-6-phosphate 1-epimerase family.</text>
</comment>
<dbReference type="PANTHER" id="PTHR11122:SF13">
    <property type="entry name" value="GLUCOSE-6-PHOSPHATE 1-EPIMERASE"/>
    <property type="match status" value="1"/>
</dbReference>
<comment type="caution">
    <text evidence="6">The sequence shown here is derived from an EMBL/GenBank/DDBJ whole genome shotgun (WGS) entry which is preliminary data.</text>
</comment>
<evidence type="ECO:0000313" key="7">
    <source>
        <dbReference type="Proteomes" id="UP000247811"/>
    </source>
</evidence>
<gene>
    <name evidence="6" type="ORF">C7444_11767</name>
</gene>
<dbReference type="PIRSF" id="PIRSF016020">
    <property type="entry name" value="PHexose_mutarotase"/>
    <property type="match status" value="1"/>
</dbReference>
<dbReference type="InterPro" id="IPR008183">
    <property type="entry name" value="Aldose_1/G6P_1-epimerase"/>
</dbReference>
<organism evidence="6 7">
    <name type="scientific">Sphaerotilus hippei</name>
    <dbReference type="NCBI Taxonomy" id="744406"/>
    <lineage>
        <taxon>Bacteria</taxon>
        <taxon>Pseudomonadati</taxon>
        <taxon>Pseudomonadota</taxon>
        <taxon>Betaproteobacteria</taxon>
        <taxon>Burkholderiales</taxon>
        <taxon>Sphaerotilaceae</taxon>
        <taxon>Sphaerotilus</taxon>
    </lineage>
</organism>
<dbReference type="RefSeq" id="WP_110401856.1">
    <property type="nucleotide sequence ID" value="NZ_QJJS01000017.1"/>
</dbReference>
<dbReference type="Gene3D" id="2.70.98.10">
    <property type="match status" value="1"/>
</dbReference>
<dbReference type="OrthoDB" id="9790727at2"/>